<protein>
    <submittedName>
        <fullName evidence="2">Uncharacterized protein</fullName>
    </submittedName>
</protein>
<evidence type="ECO:0000313" key="3">
    <source>
        <dbReference type="Proteomes" id="UP000828390"/>
    </source>
</evidence>
<name>A0A9D4FN43_DREPO</name>
<dbReference type="Proteomes" id="UP000828390">
    <property type="component" value="Unassembled WGS sequence"/>
</dbReference>
<evidence type="ECO:0000256" key="1">
    <source>
        <dbReference type="SAM" id="MobiDB-lite"/>
    </source>
</evidence>
<gene>
    <name evidence="2" type="ORF">DPMN_153864</name>
</gene>
<reference evidence="2" key="1">
    <citation type="journal article" date="2019" name="bioRxiv">
        <title>The Genome of the Zebra Mussel, Dreissena polymorpha: A Resource for Invasive Species Research.</title>
        <authorList>
            <person name="McCartney M.A."/>
            <person name="Auch B."/>
            <person name="Kono T."/>
            <person name="Mallez S."/>
            <person name="Zhang Y."/>
            <person name="Obille A."/>
            <person name="Becker A."/>
            <person name="Abrahante J.E."/>
            <person name="Garbe J."/>
            <person name="Badalamenti J.P."/>
            <person name="Herman A."/>
            <person name="Mangelson H."/>
            <person name="Liachko I."/>
            <person name="Sullivan S."/>
            <person name="Sone E.D."/>
            <person name="Koren S."/>
            <person name="Silverstein K.A.T."/>
            <person name="Beckman K.B."/>
            <person name="Gohl D.M."/>
        </authorList>
    </citation>
    <scope>NUCLEOTIDE SEQUENCE</scope>
    <source>
        <strain evidence="2">Duluth1</strain>
        <tissue evidence="2">Whole animal</tissue>
    </source>
</reference>
<feature type="compositionally biased region" description="Polar residues" evidence="1">
    <location>
        <begin position="400"/>
        <end position="423"/>
    </location>
</feature>
<sequence>MHGDASQKYFMIEDFKSECDGFYHAINFGTAFTGSTMDKESSYPYFTLEKALGGMHKCVFTMGSGTPSYSTAIIHDQDKYYMFDPHSRNDAGMPSPDGTAVVSIHKSLSDLCLFIRHLSASIDKSKNIPFEAVSVTVLPDNTIMVESDFEGFSDSDVSDGDLSCRLFMAQEHASDVSSVSSVSSVDILDDLSSLSSINFEDITELSRVRSVSPIDIAIDVPDIHDLNDSATFIESINIDVFNDSYEIEHVPNSVHLRALSSDQTGPVMLLVPDMFDSQHLPDSHVGHSSAWTSTDHTNQILRCVNQTTSTDCTDQTLRSDAQTTSTECTDQTLHSDVKMTSTECTDQTFRSDAQTTSTYCTDQTLRSDAQTTSMDCTDQTLRSDAQTTSTECIDQTLGSDAQTTSTDCTDQTLRSDDQATSTDCTDHADQTLHFDNVTNGIDNTVGSDDQAL</sequence>
<comment type="caution">
    <text evidence="2">The sequence shown here is derived from an EMBL/GenBank/DDBJ whole genome shotgun (WGS) entry which is preliminary data.</text>
</comment>
<accession>A0A9D4FN43</accession>
<reference evidence="2" key="2">
    <citation type="submission" date="2020-11" db="EMBL/GenBank/DDBJ databases">
        <authorList>
            <person name="McCartney M.A."/>
            <person name="Auch B."/>
            <person name="Kono T."/>
            <person name="Mallez S."/>
            <person name="Becker A."/>
            <person name="Gohl D.M."/>
            <person name="Silverstein K.A.T."/>
            <person name="Koren S."/>
            <person name="Bechman K.B."/>
            <person name="Herman A."/>
            <person name="Abrahante J.E."/>
            <person name="Garbe J."/>
        </authorList>
    </citation>
    <scope>NUCLEOTIDE SEQUENCE</scope>
    <source>
        <strain evidence="2">Duluth1</strain>
        <tissue evidence="2">Whole animal</tissue>
    </source>
</reference>
<organism evidence="2 3">
    <name type="scientific">Dreissena polymorpha</name>
    <name type="common">Zebra mussel</name>
    <name type="synonym">Mytilus polymorpha</name>
    <dbReference type="NCBI Taxonomy" id="45954"/>
    <lineage>
        <taxon>Eukaryota</taxon>
        <taxon>Metazoa</taxon>
        <taxon>Spiralia</taxon>
        <taxon>Lophotrochozoa</taxon>
        <taxon>Mollusca</taxon>
        <taxon>Bivalvia</taxon>
        <taxon>Autobranchia</taxon>
        <taxon>Heteroconchia</taxon>
        <taxon>Euheterodonta</taxon>
        <taxon>Imparidentia</taxon>
        <taxon>Neoheterodontei</taxon>
        <taxon>Myida</taxon>
        <taxon>Dreissenoidea</taxon>
        <taxon>Dreissenidae</taxon>
        <taxon>Dreissena</taxon>
    </lineage>
</organism>
<dbReference type="AlphaFoldDB" id="A0A9D4FN43"/>
<feature type="region of interest" description="Disordered" evidence="1">
    <location>
        <begin position="400"/>
        <end position="424"/>
    </location>
</feature>
<dbReference type="EMBL" id="JAIWYP010000007">
    <property type="protein sequence ID" value="KAH3800233.1"/>
    <property type="molecule type" value="Genomic_DNA"/>
</dbReference>
<keyword evidence="3" id="KW-1185">Reference proteome</keyword>
<evidence type="ECO:0000313" key="2">
    <source>
        <dbReference type="EMBL" id="KAH3800233.1"/>
    </source>
</evidence>
<proteinExistence type="predicted"/>
<dbReference type="Gene3D" id="3.90.70.120">
    <property type="match status" value="1"/>
</dbReference>